<keyword evidence="1" id="KW-0677">Repeat</keyword>
<gene>
    <name evidence="3" type="ORF">ACHAWU_010261</name>
</gene>
<evidence type="ECO:0000256" key="1">
    <source>
        <dbReference type="ARBA" id="ARBA00022737"/>
    </source>
</evidence>
<dbReference type="InterPro" id="IPR002885">
    <property type="entry name" value="PPR_rpt"/>
</dbReference>
<name>A0ABD3M7Y0_9STRA</name>
<dbReference type="EMBL" id="JALLBG020000198">
    <property type="protein sequence ID" value="KAL3759692.1"/>
    <property type="molecule type" value="Genomic_DNA"/>
</dbReference>
<keyword evidence="4" id="KW-1185">Reference proteome</keyword>
<sequence>MLFRARSGSPNAGEKAEALIRRMETLSKRDKYDVRPDTITFNTCIKAWCNSVRPDAPLKAEEVLSTLEKNPQYPKRSGAILTVRPNRLSYNTVINSWAKSQLPESALRSEALLLRMIKYYKSDTFATVSPDAVTFSSVLNALAKSEVVQFKAKKCSAILQAMVDLHEVDGSNDTRPNVICYNTVLNAAAFSARGSEAERRQALSVAVETFNQMKQSKYVSPDAVSYGHMLKACANLMPPGEQRNAIASKIFASCCEEGLVGGMCLDEIRRCIPPRAFLPLLAEYGYDEPLRRSRKPHSVTLQELPREWTRRVAQTDMASRQRATFEKPKKRRKQKEESWSRDHAVKSPPVIPRPGLLVEYGASGRDL</sequence>
<feature type="region of interest" description="Disordered" evidence="2">
    <location>
        <begin position="313"/>
        <end position="367"/>
    </location>
</feature>
<dbReference type="PANTHER" id="PTHR47942:SF63">
    <property type="entry name" value="PENTATRICOPEPTIDE REPEAT-CONTAINING PROTEIN"/>
    <property type="match status" value="1"/>
</dbReference>
<feature type="compositionally biased region" description="Basic and acidic residues" evidence="2">
    <location>
        <begin position="334"/>
        <end position="345"/>
    </location>
</feature>
<evidence type="ECO:0000313" key="4">
    <source>
        <dbReference type="Proteomes" id="UP001530293"/>
    </source>
</evidence>
<dbReference type="Proteomes" id="UP001530293">
    <property type="component" value="Unassembled WGS sequence"/>
</dbReference>
<proteinExistence type="predicted"/>
<protein>
    <submittedName>
        <fullName evidence="3">Uncharacterized protein</fullName>
    </submittedName>
</protein>
<dbReference type="InterPro" id="IPR011990">
    <property type="entry name" value="TPR-like_helical_dom_sf"/>
</dbReference>
<comment type="caution">
    <text evidence="3">The sequence shown here is derived from an EMBL/GenBank/DDBJ whole genome shotgun (WGS) entry which is preliminary data.</text>
</comment>
<organism evidence="3 4">
    <name type="scientific">Discostella pseudostelligera</name>
    <dbReference type="NCBI Taxonomy" id="259834"/>
    <lineage>
        <taxon>Eukaryota</taxon>
        <taxon>Sar</taxon>
        <taxon>Stramenopiles</taxon>
        <taxon>Ochrophyta</taxon>
        <taxon>Bacillariophyta</taxon>
        <taxon>Coscinodiscophyceae</taxon>
        <taxon>Thalassiosirophycidae</taxon>
        <taxon>Stephanodiscales</taxon>
        <taxon>Stephanodiscaceae</taxon>
        <taxon>Discostella</taxon>
    </lineage>
</organism>
<evidence type="ECO:0000313" key="3">
    <source>
        <dbReference type="EMBL" id="KAL3759692.1"/>
    </source>
</evidence>
<dbReference type="AlphaFoldDB" id="A0ABD3M7Y0"/>
<evidence type="ECO:0000256" key="2">
    <source>
        <dbReference type="SAM" id="MobiDB-lite"/>
    </source>
</evidence>
<accession>A0ABD3M7Y0</accession>
<dbReference type="PANTHER" id="PTHR47942">
    <property type="entry name" value="TETRATRICOPEPTIDE REPEAT (TPR)-LIKE SUPERFAMILY PROTEIN-RELATED"/>
    <property type="match status" value="1"/>
</dbReference>
<dbReference type="Gene3D" id="1.25.40.10">
    <property type="entry name" value="Tetratricopeptide repeat domain"/>
    <property type="match status" value="2"/>
</dbReference>
<reference evidence="3 4" key="1">
    <citation type="submission" date="2024-10" db="EMBL/GenBank/DDBJ databases">
        <title>Updated reference genomes for cyclostephanoid diatoms.</title>
        <authorList>
            <person name="Roberts W.R."/>
            <person name="Alverson A.J."/>
        </authorList>
    </citation>
    <scope>NUCLEOTIDE SEQUENCE [LARGE SCALE GENOMIC DNA]</scope>
    <source>
        <strain evidence="3 4">AJA232-27</strain>
    </source>
</reference>
<dbReference type="Pfam" id="PF13812">
    <property type="entry name" value="PPR_3"/>
    <property type="match status" value="1"/>
</dbReference>
<dbReference type="InterPro" id="IPR051222">
    <property type="entry name" value="PPR/CCM1_RNA-binding"/>
</dbReference>